<accession>A0A7J9CUE9</accession>
<dbReference type="Proteomes" id="UP000593579">
    <property type="component" value="Unassembled WGS sequence"/>
</dbReference>
<name>A0A7J9CUE9_GOSGO</name>
<comment type="caution">
    <text evidence="1">The sequence shown here is derived from an EMBL/GenBank/DDBJ whole genome shotgun (WGS) entry which is preliminary data.</text>
</comment>
<protein>
    <submittedName>
        <fullName evidence="1">Uncharacterized protein</fullName>
    </submittedName>
</protein>
<proteinExistence type="predicted"/>
<evidence type="ECO:0000313" key="1">
    <source>
        <dbReference type="EMBL" id="MBA0752011.1"/>
    </source>
</evidence>
<reference evidence="1 2" key="1">
    <citation type="journal article" date="2019" name="Genome Biol. Evol.">
        <title>Insights into the evolution of the New World diploid cottons (Gossypium, subgenus Houzingenia) based on genome sequencing.</title>
        <authorList>
            <person name="Grover C.E."/>
            <person name="Arick M.A. 2nd"/>
            <person name="Thrash A."/>
            <person name="Conover J.L."/>
            <person name="Sanders W.S."/>
            <person name="Peterson D.G."/>
            <person name="Frelichowski J.E."/>
            <person name="Scheffler J.A."/>
            <person name="Scheffler B.E."/>
            <person name="Wendel J.F."/>
        </authorList>
    </citation>
    <scope>NUCLEOTIDE SEQUENCE [LARGE SCALE GENOMIC DNA]</scope>
    <source>
        <strain evidence="1">5</strain>
        <tissue evidence="1">Leaf</tissue>
    </source>
</reference>
<gene>
    <name evidence="1" type="ORF">Gogos_000892</name>
</gene>
<sequence>MSSMKENGLNLRKTVLKLTLMLLLVIVESDIGLL</sequence>
<keyword evidence="2" id="KW-1185">Reference proteome</keyword>
<dbReference type="AlphaFoldDB" id="A0A7J9CUE9"/>
<organism evidence="1 2">
    <name type="scientific">Gossypium gossypioides</name>
    <name type="common">Mexican cotton</name>
    <name type="synonym">Selera gossypioides</name>
    <dbReference type="NCBI Taxonomy" id="34282"/>
    <lineage>
        <taxon>Eukaryota</taxon>
        <taxon>Viridiplantae</taxon>
        <taxon>Streptophyta</taxon>
        <taxon>Embryophyta</taxon>
        <taxon>Tracheophyta</taxon>
        <taxon>Spermatophyta</taxon>
        <taxon>Magnoliopsida</taxon>
        <taxon>eudicotyledons</taxon>
        <taxon>Gunneridae</taxon>
        <taxon>Pentapetalae</taxon>
        <taxon>rosids</taxon>
        <taxon>malvids</taxon>
        <taxon>Malvales</taxon>
        <taxon>Malvaceae</taxon>
        <taxon>Malvoideae</taxon>
        <taxon>Gossypium</taxon>
    </lineage>
</organism>
<dbReference type="EMBL" id="JABEZY010000013">
    <property type="protein sequence ID" value="MBA0752011.1"/>
    <property type="molecule type" value="Genomic_DNA"/>
</dbReference>
<evidence type="ECO:0000313" key="2">
    <source>
        <dbReference type="Proteomes" id="UP000593579"/>
    </source>
</evidence>